<dbReference type="Proteomes" id="UP000641386">
    <property type="component" value="Unassembled WGS sequence"/>
</dbReference>
<dbReference type="EMBL" id="BNBC01000050">
    <property type="protein sequence ID" value="GHF06606.1"/>
    <property type="molecule type" value="Genomic_DNA"/>
</dbReference>
<gene>
    <name evidence="1" type="ORF">GCM10014715_73290</name>
</gene>
<reference evidence="1" key="1">
    <citation type="journal article" date="2014" name="Int. J. Syst. Evol. Microbiol.">
        <title>Complete genome sequence of Corynebacterium casei LMG S-19264T (=DSM 44701T), isolated from a smear-ripened cheese.</title>
        <authorList>
            <consortium name="US DOE Joint Genome Institute (JGI-PGF)"/>
            <person name="Walter F."/>
            <person name="Albersmeier A."/>
            <person name="Kalinowski J."/>
            <person name="Ruckert C."/>
        </authorList>
    </citation>
    <scope>NUCLEOTIDE SEQUENCE</scope>
    <source>
        <strain evidence="1">JCM 3302</strain>
    </source>
</reference>
<organism evidence="1 2">
    <name type="scientific">Streptomyces spiralis</name>
    <dbReference type="NCBI Taxonomy" id="66376"/>
    <lineage>
        <taxon>Bacteria</taxon>
        <taxon>Bacillati</taxon>
        <taxon>Actinomycetota</taxon>
        <taxon>Actinomycetes</taxon>
        <taxon>Kitasatosporales</taxon>
        <taxon>Streptomycetaceae</taxon>
        <taxon>Streptomyces</taxon>
    </lineage>
</organism>
<keyword evidence="2" id="KW-1185">Reference proteome</keyword>
<proteinExistence type="predicted"/>
<dbReference type="RefSeq" id="WP_189907131.1">
    <property type="nucleotide sequence ID" value="NZ_BNBC01000050.1"/>
</dbReference>
<name>A0A919E2J1_9ACTN</name>
<evidence type="ECO:0000313" key="1">
    <source>
        <dbReference type="EMBL" id="GHF06606.1"/>
    </source>
</evidence>
<sequence length="105" mass="11794">MRRHHGAGPAEGLVSPQDCRYTRRGDRLSLHLFGRPLRHVHLRGLRGRVAYAQFLHDASEVRIGEPPADDPGHDYLRVPSDHLTPELPVQGLDVSVPVVELFLTH</sequence>
<comment type="caution">
    <text evidence="1">The sequence shown here is derived from an EMBL/GenBank/DDBJ whole genome shotgun (WGS) entry which is preliminary data.</text>
</comment>
<accession>A0A919E2J1</accession>
<protein>
    <submittedName>
        <fullName evidence="1">Uncharacterized protein</fullName>
    </submittedName>
</protein>
<reference evidence="1" key="2">
    <citation type="submission" date="2020-09" db="EMBL/GenBank/DDBJ databases">
        <authorList>
            <person name="Sun Q."/>
            <person name="Ohkuma M."/>
        </authorList>
    </citation>
    <scope>NUCLEOTIDE SEQUENCE</scope>
    <source>
        <strain evidence="1">JCM 3302</strain>
    </source>
</reference>
<evidence type="ECO:0000313" key="2">
    <source>
        <dbReference type="Proteomes" id="UP000641386"/>
    </source>
</evidence>
<dbReference type="AlphaFoldDB" id="A0A919E2J1"/>